<sequence>MNVYILSFFTLLRTFILLADLQCYQSLYGVLSSVSKEGSQEKARNSVIEIFSFSEISVLLRFSVFQLLRLSFFQLLRLSFFQLLRLSVFQFFSFSEISAIVGHLLVLSADYKELLSLILRRSGF</sequence>
<dbReference type="InParanoid" id="A0A167RA08"/>
<proteinExistence type="predicted"/>
<evidence type="ECO:0000256" key="1">
    <source>
        <dbReference type="SAM" id="SignalP"/>
    </source>
</evidence>
<feature type="chain" id="PRO_5007891870" description="Secreted protein" evidence="1">
    <location>
        <begin position="22"/>
        <end position="124"/>
    </location>
</feature>
<keyword evidence="1" id="KW-0732">Signal</keyword>
<feature type="signal peptide" evidence="1">
    <location>
        <begin position="1"/>
        <end position="21"/>
    </location>
</feature>
<evidence type="ECO:0000313" key="2">
    <source>
        <dbReference type="EMBL" id="OAD81194.1"/>
    </source>
</evidence>
<protein>
    <recommendedName>
        <fullName evidence="4">Secreted protein</fullName>
    </recommendedName>
</protein>
<dbReference type="GeneID" id="28995394"/>
<dbReference type="VEuPathDB" id="FungiDB:PHYBLDRAFT_161820"/>
<organism evidence="2 3">
    <name type="scientific">Phycomyces blakesleeanus (strain ATCC 8743b / DSM 1359 / FGSC 10004 / NBRC 33097 / NRRL 1555)</name>
    <dbReference type="NCBI Taxonomy" id="763407"/>
    <lineage>
        <taxon>Eukaryota</taxon>
        <taxon>Fungi</taxon>
        <taxon>Fungi incertae sedis</taxon>
        <taxon>Mucoromycota</taxon>
        <taxon>Mucoromycotina</taxon>
        <taxon>Mucoromycetes</taxon>
        <taxon>Mucorales</taxon>
        <taxon>Phycomycetaceae</taxon>
        <taxon>Phycomyces</taxon>
    </lineage>
</organism>
<keyword evidence="3" id="KW-1185">Reference proteome</keyword>
<evidence type="ECO:0008006" key="4">
    <source>
        <dbReference type="Google" id="ProtNLM"/>
    </source>
</evidence>
<gene>
    <name evidence="2" type="ORF">PHYBLDRAFT_161820</name>
</gene>
<dbReference type="EMBL" id="KV440971">
    <property type="protein sequence ID" value="OAD81194.1"/>
    <property type="molecule type" value="Genomic_DNA"/>
</dbReference>
<evidence type="ECO:0000313" key="3">
    <source>
        <dbReference type="Proteomes" id="UP000077315"/>
    </source>
</evidence>
<dbReference type="AlphaFoldDB" id="A0A167RA08"/>
<accession>A0A167RA08</accession>
<reference evidence="3" key="1">
    <citation type="submission" date="2015-06" db="EMBL/GenBank/DDBJ databases">
        <title>Expansion of signal transduction pathways in fungi by whole-genome duplication.</title>
        <authorList>
            <consortium name="DOE Joint Genome Institute"/>
            <person name="Corrochano L.M."/>
            <person name="Kuo A."/>
            <person name="Marcet-Houben M."/>
            <person name="Polaino S."/>
            <person name="Salamov A."/>
            <person name="Villalobos J.M."/>
            <person name="Alvarez M.I."/>
            <person name="Avalos J."/>
            <person name="Benito E.P."/>
            <person name="Benoit I."/>
            <person name="Burger G."/>
            <person name="Camino L.P."/>
            <person name="Canovas D."/>
            <person name="Cerda-Olmedo E."/>
            <person name="Cheng J.-F."/>
            <person name="Dominguez A."/>
            <person name="Elias M."/>
            <person name="Eslava A.P."/>
            <person name="Glaser F."/>
            <person name="Grimwood J."/>
            <person name="Gutierrez G."/>
            <person name="Heitman J."/>
            <person name="Henrissat B."/>
            <person name="Iturriaga E.A."/>
            <person name="Lang B.F."/>
            <person name="Lavin J.L."/>
            <person name="Lee S."/>
            <person name="Li W."/>
            <person name="Lindquist E."/>
            <person name="Lopez-Garcia S."/>
            <person name="Luque E.M."/>
            <person name="Marcos A.T."/>
            <person name="Martin J."/>
            <person name="McCluskey K."/>
            <person name="Medina H.R."/>
            <person name="Miralles-Duran A."/>
            <person name="Miyazaki A."/>
            <person name="Munoz-Torres E."/>
            <person name="Oguiza J.A."/>
            <person name="Ohm R."/>
            <person name="Olmedo M."/>
            <person name="Orejas M."/>
            <person name="Ortiz-Castellanos L."/>
            <person name="Pisabarro A.G."/>
            <person name="Rodriguez-Romero J."/>
            <person name="Ruiz-Herrera J."/>
            <person name="Ruiz-Vazquez R."/>
            <person name="Sanz C."/>
            <person name="Schackwitz W."/>
            <person name="Schmutz J."/>
            <person name="Shahriari M."/>
            <person name="Shelest E."/>
            <person name="Silva-Franco F."/>
            <person name="Soanes D."/>
            <person name="Syed K."/>
            <person name="Tagua V.G."/>
            <person name="Talbot N.J."/>
            <person name="Thon M."/>
            <person name="De vries R.P."/>
            <person name="Wiebenga A."/>
            <person name="Yadav J.S."/>
            <person name="Braun E.L."/>
            <person name="Baker S."/>
            <person name="Garre V."/>
            <person name="Horwitz B."/>
            <person name="Torres-Martinez S."/>
            <person name="Idnurm A."/>
            <person name="Herrera-Estrella A."/>
            <person name="Gabaldon T."/>
            <person name="Grigoriev I.V."/>
        </authorList>
    </citation>
    <scope>NUCLEOTIDE SEQUENCE [LARGE SCALE GENOMIC DNA]</scope>
    <source>
        <strain evidence="3">NRRL 1555(-)</strain>
    </source>
</reference>
<dbReference type="RefSeq" id="XP_018299234.1">
    <property type="nucleotide sequence ID" value="XM_018434488.1"/>
</dbReference>
<dbReference type="Proteomes" id="UP000077315">
    <property type="component" value="Unassembled WGS sequence"/>
</dbReference>
<name>A0A167RA08_PHYB8</name>